<protein>
    <submittedName>
        <fullName evidence="2">Uncharacterized protein</fullName>
    </submittedName>
</protein>
<dbReference type="InParanoid" id="A0A136J4T9"/>
<dbReference type="AlphaFoldDB" id="A0A136J4T9"/>
<evidence type="ECO:0000256" key="1">
    <source>
        <dbReference type="SAM" id="MobiDB-lite"/>
    </source>
</evidence>
<dbReference type="EMBL" id="KQ964249">
    <property type="protein sequence ID" value="KXJ92228.1"/>
    <property type="molecule type" value="Genomic_DNA"/>
</dbReference>
<sequence length="166" mass="18163">MQKRARLPTPCRDALDAQSVAAEPAKPATYTSDDSPTAMPERRCCISSASHECDSASGKHGQNPSDVVQRAGSEPPWAIPEWKQVMQLLYRHVHGSVSIAGYSLLGFPWRKVAKAQGSPRIQYGLNCALGSKAEIAKQGRKRYAELESAAKSTLWCQFTEAPTLNY</sequence>
<evidence type="ECO:0000313" key="2">
    <source>
        <dbReference type="EMBL" id="KXJ92228.1"/>
    </source>
</evidence>
<gene>
    <name evidence="2" type="ORF">Micbo1qcDRAFT_175204</name>
</gene>
<evidence type="ECO:0000313" key="3">
    <source>
        <dbReference type="Proteomes" id="UP000070501"/>
    </source>
</evidence>
<name>A0A136J4T9_9PEZI</name>
<proteinExistence type="predicted"/>
<reference evidence="3" key="1">
    <citation type="submission" date="2016-02" db="EMBL/GenBank/DDBJ databases">
        <title>Draft genome sequence of Microdochium bolleyi, a fungal endophyte of beachgrass.</title>
        <authorList>
            <consortium name="DOE Joint Genome Institute"/>
            <person name="David A.S."/>
            <person name="May G."/>
            <person name="Haridas S."/>
            <person name="Lim J."/>
            <person name="Wang M."/>
            <person name="Labutti K."/>
            <person name="Lipzen A."/>
            <person name="Barry K."/>
            <person name="Grigoriev I.V."/>
        </authorList>
    </citation>
    <scope>NUCLEOTIDE SEQUENCE [LARGE SCALE GENOMIC DNA]</scope>
    <source>
        <strain evidence="3">J235TASD1</strain>
    </source>
</reference>
<organism evidence="2 3">
    <name type="scientific">Microdochium bolleyi</name>
    <dbReference type="NCBI Taxonomy" id="196109"/>
    <lineage>
        <taxon>Eukaryota</taxon>
        <taxon>Fungi</taxon>
        <taxon>Dikarya</taxon>
        <taxon>Ascomycota</taxon>
        <taxon>Pezizomycotina</taxon>
        <taxon>Sordariomycetes</taxon>
        <taxon>Xylariomycetidae</taxon>
        <taxon>Xylariales</taxon>
        <taxon>Microdochiaceae</taxon>
        <taxon>Microdochium</taxon>
    </lineage>
</organism>
<accession>A0A136J4T9</accession>
<feature type="region of interest" description="Disordered" evidence="1">
    <location>
        <begin position="1"/>
        <end position="39"/>
    </location>
</feature>
<keyword evidence="3" id="KW-1185">Reference proteome</keyword>
<dbReference type="Proteomes" id="UP000070501">
    <property type="component" value="Unassembled WGS sequence"/>
</dbReference>
<feature type="region of interest" description="Disordered" evidence="1">
    <location>
        <begin position="52"/>
        <end position="73"/>
    </location>
</feature>